<dbReference type="EMBL" id="BPWL01000004">
    <property type="protein sequence ID" value="GJJ09498.1"/>
    <property type="molecule type" value="Genomic_DNA"/>
</dbReference>
<dbReference type="SMART" id="SM00658">
    <property type="entry name" value="RPOL8c"/>
    <property type="match status" value="1"/>
</dbReference>
<dbReference type="FunFam" id="2.40.50.140:FF:000191">
    <property type="entry name" value="DNA-directed RNA polymerases I, II, and III subunit RPABC3"/>
    <property type="match status" value="1"/>
</dbReference>
<proteinExistence type="inferred from homology"/>
<dbReference type="GO" id="GO:0005666">
    <property type="term" value="C:RNA polymerase III complex"/>
    <property type="evidence" value="ECO:0007669"/>
    <property type="project" value="TreeGrafter"/>
</dbReference>
<dbReference type="InterPro" id="IPR005570">
    <property type="entry name" value="RPABC3"/>
</dbReference>
<dbReference type="Pfam" id="PF03870">
    <property type="entry name" value="RNA_pol_Rpb8"/>
    <property type="match status" value="1"/>
</dbReference>
<evidence type="ECO:0000313" key="6">
    <source>
        <dbReference type="EMBL" id="GJJ09498.1"/>
    </source>
</evidence>
<dbReference type="GO" id="GO:0005665">
    <property type="term" value="C:RNA polymerase II, core complex"/>
    <property type="evidence" value="ECO:0007669"/>
    <property type="project" value="UniProtKB-UniRule"/>
</dbReference>
<dbReference type="Gene3D" id="2.40.50.140">
    <property type="entry name" value="Nucleic acid-binding proteins"/>
    <property type="match status" value="1"/>
</dbReference>
<keyword evidence="7" id="KW-1185">Reference proteome</keyword>
<evidence type="ECO:0000256" key="5">
    <source>
        <dbReference type="SAM" id="MobiDB-lite"/>
    </source>
</evidence>
<dbReference type="AlphaFoldDB" id="A0AAV5A7Q4"/>
<keyword evidence="3 4" id="KW-0539">Nucleus</keyword>
<comment type="similarity">
    <text evidence="2 4">Belongs to the eukaryotic RPB8 RNA polymerase subunit family.</text>
</comment>
<comment type="function">
    <text evidence="4">DNA-dependent RNA polymerase catalyzes the transcription of DNA into RNA using the four ribonucleoside triphosphates as substrates. Common component of RNA polymerases I, II and III which synthesize ribosomal RNA precursors, mRNA precursors and many functional non-coding RNAs, and small RNAs, such as 5S rRNA and tRNAs, respectively.</text>
</comment>
<dbReference type="Proteomes" id="UP001050691">
    <property type="component" value="Unassembled WGS sequence"/>
</dbReference>
<feature type="region of interest" description="Disordered" evidence="5">
    <location>
        <begin position="71"/>
        <end position="95"/>
    </location>
</feature>
<dbReference type="SUPFAM" id="SSF50249">
    <property type="entry name" value="Nucleic acid-binding proteins"/>
    <property type="match status" value="1"/>
</dbReference>
<dbReference type="GO" id="GO:0003899">
    <property type="term" value="F:DNA-directed RNA polymerase activity"/>
    <property type="evidence" value="ECO:0007669"/>
    <property type="project" value="UniProtKB-UniRule"/>
</dbReference>
<name>A0AAV5A7Q4_9AGAM</name>
<comment type="subcellular location">
    <subcellularLocation>
        <location evidence="1">Nucleus</location>
    </subcellularLocation>
</comment>
<evidence type="ECO:0000256" key="2">
    <source>
        <dbReference type="ARBA" id="ARBA00008912"/>
    </source>
</evidence>
<reference evidence="6" key="1">
    <citation type="submission" date="2021-10" db="EMBL/GenBank/DDBJ databases">
        <title>De novo Genome Assembly of Clathrus columnatus (Basidiomycota, Fungi) Using Illumina and Nanopore Sequence Data.</title>
        <authorList>
            <person name="Ogiso-Tanaka E."/>
            <person name="Itagaki H."/>
            <person name="Hosoya T."/>
            <person name="Hosaka K."/>
        </authorList>
    </citation>
    <scope>NUCLEOTIDE SEQUENCE</scope>
    <source>
        <strain evidence="6">MO-923</strain>
    </source>
</reference>
<dbReference type="GO" id="GO:0005736">
    <property type="term" value="C:RNA polymerase I complex"/>
    <property type="evidence" value="ECO:0007669"/>
    <property type="project" value="TreeGrafter"/>
</dbReference>
<dbReference type="PANTHER" id="PTHR10917:SF0">
    <property type="entry name" value="DNA-DIRECTED RNA POLYMERASES I, II, AND III SUBUNIT RPABC3"/>
    <property type="match status" value="1"/>
</dbReference>
<sequence length="159" mass="17982">MASGPSNVLFDDLFTIEDIDKEGRKFDRVSRLYARSSNFDMGLTLDYNVELYPLKKEEKFSLVLASSLGRGGLTATGAEEGDEEDKDRDVWRPDGKGRRGLEEDYEYVMYGKVYKFDGDMGDIVTVYASFGGLLMSLTGSHRHLQNIVLGDPVYLLMRR</sequence>
<organism evidence="6 7">
    <name type="scientific">Clathrus columnatus</name>
    <dbReference type="NCBI Taxonomy" id="1419009"/>
    <lineage>
        <taxon>Eukaryota</taxon>
        <taxon>Fungi</taxon>
        <taxon>Dikarya</taxon>
        <taxon>Basidiomycota</taxon>
        <taxon>Agaricomycotina</taxon>
        <taxon>Agaricomycetes</taxon>
        <taxon>Phallomycetidae</taxon>
        <taxon>Phallales</taxon>
        <taxon>Clathraceae</taxon>
        <taxon>Clathrus</taxon>
    </lineage>
</organism>
<evidence type="ECO:0000256" key="1">
    <source>
        <dbReference type="ARBA" id="ARBA00004123"/>
    </source>
</evidence>
<dbReference type="PANTHER" id="PTHR10917">
    <property type="entry name" value="DNA-DIRECTED RNA POLYMERASES I, II, AND III SUBUNIT RPABC3"/>
    <property type="match status" value="1"/>
</dbReference>
<evidence type="ECO:0000256" key="4">
    <source>
        <dbReference type="PIRNR" id="PIRNR000779"/>
    </source>
</evidence>
<protein>
    <recommendedName>
        <fullName evidence="4">DNA-directed RNA polymerases I, II, and III subunit RPABC3</fullName>
    </recommendedName>
</protein>
<gene>
    <name evidence="6" type="ORF">Clacol_003721</name>
</gene>
<dbReference type="InterPro" id="IPR012340">
    <property type="entry name" value="NA-bd_OB-fold"/>
</dbReference>
<accession>A0AAV5A7Q4</accession>
<dbReference type="PIRSF" id="PIRSF000779">
    <property type="entry name" value="RNA_pol_Rpb8"/>
    <property type="match status" value="1"/>
</dbReference>
<dbReference type="GO" id="GO:0006351">
    <property type="term" value="P:DNA-templated transcription"/>
    <property type="evidence" value="ECO:0007669"/>
    <property type="project" value="UniProtKB-UniRule"/>
</dbReference>
<evidence type="ECO:0000256" key="3">
    <source>
        <dbReference type="ARBA" id="ARBA00023242"/>
    </source>
</evidence>
<evidence type="ECO:0000313" key="7">
    <source>
        <dbReference type="Proteomes" id="UP001050691"/>
    </source>
</evidence>
<comment type="caution">
    <text evidence="6">The sequence shown here is derived from an EMBL/GenBank/DDBJ whole genome shotgun (WGS) entry which is preliminary data.</text>
</comment>